<evidence type="ECO:0000313" key="3">
    <source>
        <dbReference type="Proteomes" id="UP001162156"/>
    </source>
</evidence>
<proteinExistence type="predicted"/>
<dbReference type="AlphaFoldDB" id="A0AAV8ZRN8"/>
<reference evidence="2" key="1">
    <citation type="journal article" date="2023" name="Insect Mol. Biol.">
        <title>Genome sequencing provides insights into the evolution of gene families encoding plant cell wall-degrading enzymes in longhorned beetles.</title>
        <authorList>
            <person name="Shin N.R."/>
            <person name="Okamura Y."/>
            <person name="Kirsch R."/>
            <person name="Pauchet Y."/>
        </authorList>
    </citation>
    <scope>NUCLEOTIDE SEQUENCE</scope>
    <source>
        <strain evidence="2">RBIC_L_NR</strain>
    </source>
</reference>
<name>A0AAV8ZRN8_9CUCU</name>
<evidence type="ECO:0000256" key="1">
    <source>
        <dbReference type="SAM" id="Coils"/>
    </source>
</evidence>
<keyword evidence="3" id="KW-1185">Reference proteome</keyword>
<accession>A0AAV8ZRN8</accession>
<dbReference type="Proteomes" id="UP001162156">
    <property type="component" value="Unassembled WGS sequence"/>
</dbReference>
<evidence type="ECO:0000313" key="2">
    <source>
        <dbReference type="EMBL" id="KAJ8969550.1"/>
    </source>
</evidence>
<protein>
    <submittedName>
        <fullName evidence="2">Uncharacterized protein</fullName>
    </submittedName>
</protein>
<sequence length="94" mass="11179">MNKLQELKKLHDADLKELYKKYNINEFEILLDELEDVNNQIKELNNGKDANIDSVEQDIEKYINDIDYYSCILEDCRYRKPAEAVTTFNCNLKN</sequence>
<comment type="caution">
    <text evidence="2">The sequence shown here is derived from an EMBL/GenBank/DDBJ whole genome shotgun (WGS) entry which is preliminary data.</text>
</comment>
<keyword evidence="1" id="KW-0175">Coiled coil</keyword>
<dbReference type="EMBL" id="JANEYF010000521">
    <property type="protein sequence ID" value="KAJ8969550.1"/>
    <property type="molecule type" value="Genomic_DNA"/>
</dbReference>
<feature type="coiled-coil region" evidence="1">
    <location>
        <begin position="1"/>
        <end position="51"/>
    </location>
</feature>
<organism evidence="2 3">
    <name type="scientific">Rhamnusium bicolor</name>
    <dbReference type="NCBI Taxonomy" id="1586634"/>
    <lineage>
        <taxon>Eukaryota</taxon>
        <taxon>Metazoa</taxon>
        <taxon>Ecdysozoa</taxon>
        <taxon>Arthropoda</taxon>
        <taxon>Hexapoda</taxon>
        <taxon>Insecta</taxon>
        <taxon>Pterygota</taxon>
        <taxon>Neoptera</taxon>
        <taxon>Endopterygota</taxon>
        <taxon>Coleoptera</taxon>
        <taxon>Polyphaga</taxon>
        <taxon>Cucujiformia</taxon>
        <taxon>Chrysomeloidea</taxon>
        <taxon>Cerambycidae</taxon>
        <taxon>Lepturinae</taxon>
        <taxon>Rhagiini</taxon>
        <taxon>Rhamnusium</taxon>
    </lineage>
</organism>
<gene>
    <name evidence="2" type="ORF">NQ314_001702</name>
</gene>